<evidence type="ECO:0000313" key="10">
    <source>
        <dbReference type="Proteomes" id="UP000018087"/>
    </source>
</evidence>
<dbReference type="Proteomes" id="UP000018087">
    <property type="component" value="Unassembled WGS sequence"/>
</dbReference>
<keyword evidence="5" id="KW-0378">Hydrolase</keyword>
<feature type="region of interest" description="Disordered" evidence="7">
    <location>
        <begin position="989"/>
        <end position="1016"/>
    </location>
</feature>
<comment type="catalytic activity">
    <reaction evidence="1">
        <text>Thiol-dependent hydrolysis of ester, thioester, amide, peptide and isopeptide bonds formed by the C-terminal Gly of ubiquitin (a 76-residue protein attached to proteins as an intracellular targeting signal).</text>
        <dbReference type="EC" id="3.4.19.12"/>
    </reaction>
</comment>
<dbReference type="Pfam" id="PF00443">
    <property type="entry name" value="UCH"/>
    <property type="match status" value="1"/>
</dbReference>
<dbReference type="EC" id="3.4.19.12" evidence="2"/>
<sequence>MVFPETAKLVFFARKAHGGKKKRTLIRAVMNPPAYPGTRSRGPVPLPLVEETSHIDLGQPGRLAPRWLQDFVSGELEAGLNAGATFQDSCGTTRGNNSNNTDPFHHLVHVLTEKSAPRPIDIKLYPFHGRGTDHLLDYLTDHDGIRNRLKRAVEDEPERFADVANVTPNALAYLRAYLRDIVEGRSEKNPDGSEIERKIDQRNKKFFIQFGNGPEAAELLTYLGFEEIINEDSRAWKVPCPAITRPTRPGSQLAFYQDVKSEVETIIGKDSQNMKPNAAISFITNALDIGDFATSDYGYNEYRISDYADLGLFPRMHERYFWYAFTCQSQTNPRMKDDYFLCLKRLAQGRNNEDLELRIQSLDSIRTAQPKDSLPAGSEEDDIRLATERSLQDTQTTVVSHQLSNTDKVIQAYNYFGLEEGQRSDDEVLAKFLSNSDAYPSQKSNFREKLLLIARHTKSPNLQKMAVEDMSYEEALNYLGAQNDTDASYMVSIAQYNIASNEKDRDLVAAALRQISKERGDDPLLASAAQDFLNGDKGRSSVDLSSRTVTAMSDTDLIFDPSLPTGLENIRNTCYLNSILQYFNTVKPVHEILDNFDELGLPGTEDSLQNRRIDPGSAHLERGEAYAGRQSAAAVLASDADSTSIRSSQTLVDQSETMIENKAETQGQSRRESRRVSTADDGWQSIPPVSDSMEEFQEDTATSDMPIVVHAEQVEDENASASREVTMSDTGVETAMISDGSAPFTTSDSHLQQTVPGAIQTVFDPPPVAEPSVESIIEYALEDTTVKGTDQQDVEEVMGNIISHLRASVKATGEDVATGVQRDPITDTFFWTSATYSRSDRNGSYNRQVAPNRWVTAFPAEDKKIGLLQALSNSFQREFITQGTWYERFTSIVDLPPILHIHIQRSKGDGTKNKSLVDIPQALHLDQFMDCDEGSDLFNRRRHAWNIQERIRSLKGPNGESPYISFLPDAVGKAAAYTDMIVNEHLHQHAEKKNTHDDLEKAGASSDNEFDSDDGDYDMIDDDVKELLRENDVVFELSAVLSGQGQEVETQVDTTLDQRWSNDATKQLLDGARHLTREDVQNSWAQQDSVLHCNDIMRNVQQIRAEYEQELEGLFADLKAPQNKYLLHAVICHSGNTGKAGHYWVWIYDFERGLWRKYNDKAVKEFANTDAVMAELSNGGEPYYLAYVRASDVEKYVGVSLRKERSPSPAVPPAPPRPQPRLLPTIPETTPAPPGNNSESHRLITLLQEEGEPEDPSIGGLDGQSDGKTLQQQALVQVRASTPISDGQTK</sequence>
<dbReference type="GO" id="GO:0061136">
    <property type="term" value="P:regulation of proteasomal protein catabolic process"/>
    <property type="evidence" value="ECO:0007669"/>
    <property type="project" value="TreeGrafter"/>
</dbReference>
<dbReference type="InterPro" id="IPR044635">
    <property type="entry name" value="UBP14-like"/>
</dbReference>
<dbReference type="InterPro" id="IPR025305">
    <property type="entry name" value="UCH_repeat_domain"/>
</dbReference>
<keyword evidence="10" id="KW-1185">Reference proteome</keyword>
<dbReference type="PANTHER" id="PTHR43982">
    <property type="entry name" value="UBIQUITIN CARBOXYL-TERMINAL HYDROLASE"/>
    <property type="match status" value="1"/>
</dbReference>
<reference evidence="10" key="1">
    <citation type="journal article" date="2014" name="Genome Announc.">
        <title>Genome sequence of the pathogenic fungus Sporothrix schenckii (ATCC 58251).</title>
        <authorList>
            <person name="Cuomo C.A."/>
            <person name="Rodriguez-Del Valle N."/>
            <person name="Perez-Sanchez L."/>
            <person name="Abouelleil A."/>
            <person name="Goldberg J."/>
            <person name="Young S."/>
            <person name="Zeng Q."/>
            <person name="Birren B.W."/>
        </authorList>
    </citation>
    <scope>NUCLEOTIDE SEQUENCE [LARGE SCALE GENOMIC DNA]</scope>
    <source>
        <strain evidence="10">ATCC 58251 / de Perez 2211183</strain>
    </source>
</reference>
<evidence type="ECO:0000256" key="2">
    <source>
        <dbReference type="ARBA" id="ARBA00012759"/>
    </source>
</evidence>
<evidence type="ECO:0000259" key="8">
    <source>
        <dbReference type="PROSITE" id="PS50235"/>
    </source>
</evidence>
<dbReference type="SUPFAM" id="SSF54001">
    <property type="entry name" value="Cysteine proteinases"/>
    <property type="match status" value="1"/>
</dbReference>
<feature type="domain" description="USP" evidence="8">
    <location>
        <begin position="565"/>
        <end position="1190"/>
    </location>
</feature>
<feature type="compositionally biased region" description="Pro residues" evidence="7">
    <location>
        <begin position="1209"/>
        <end position="1221"/>
    </location>
</feature>
<organism evidence="9 10">
    <name type="scientific">Sporothrix schenckii (strain ATCC 58251 / de Perez 2211183)</name>
    <name type="common">Rose-picker's disease fungus</name>
    <dbReference type="NCBI Taxonomy" id="1391915"/>
    <lineage>
        <taxon>Eukaryota</taxon>
        <taxon>Fungi</taxon>
        <taxon>Dikarya</taxon>
        <taxon>Ascomycota</taxon>
        <taxon>Pezizomycotina</taxon>
        <taxon>Sordariomycetes</taxon>
        <taxon>Sordariomycetidae</taxon>
        <taxon>Ophiostomatales</taxon>
        <taxon>Ophiostomataceae</taxon>
        <taxon>Sporothrix</taxon>
    </lineage>
</organism>
<dbReference type="Gene3D" id="3.90.70.10">
    <property type="entry name" value="Cysteine proteinases"/>
    <property type="match status" value="1"/>
</dbReference>
<dbReference type="HOGENOM" id="CLU_003155_0_0_1"/>
<dbReference type="STRING" id="1391915.U7Q6L3"/>
<dbReference type="InterPro" id="IPR018200">
    <property type="entry name" value="USP_CS"/>
</dbReference>
<feature type="compositionally biased region" description="Polar residues" evidence="7">
    <location>
        <begin position="1266"/>
        <end position="1290"/>
    </location>
</feature>
<dbReference type="CDD" id="cd02257">
    <property type="entry name" value="Peptidase_C19"/>
    <property type="match status" value="1"/>
</dbReference>
<dbReference type="GO" id="GO:0004843">
    <property type="term" value="F:cysteine-type deubiquitinase activity"/>
    <property type="evidence" value="ECO:0007669"/>
    <property type="project" value="UniProtKB-EC"/>
</dbReference>
<proteinExistence type="predicted"/>
<dbReference type="GO" id="GO:0070628">
    <property type="term" value="F:proteasome binding"/>
    <property type="evidence" value="ECO:0007669"/>
    <property type="project" value="TreeGrafter"/>
</dbReference>
<dbReference type="GO" id="GO:0043161">
    <property type="term" value="P:proteasome-mediated ubiquitin-dependent protein catabolic process"/>
    <property type="evidence" value="ECO:0007669"/>
    <property type="project" value="InterPro"/>
</dbReference>
<evidence type="ECO:0000256" key="4">
    <source>
        <dbReference type="ARBA" id="ARBA00022786"/>
    </source>
</evidence>
<dbReference type="OrthoDB" id="2420415at2759"/>
<evidence type="ECO:0000313" key="9">
    <source>
        <dbReference type="EMBL" id="ERT02670.1"/>
    </source>
</evidence>
<dbReference type="InterPro" id="IPR001394">
    <property type="entry name" value="Peptidase_C19_UCH"/>
</dbReference>
<accession>U7Q6L3</accession>
<feature type="region of interest" description="Disordered" evidence="7">
    <location>
        <begin position="659"/>
        <end position="697"/>
    </location>
</feature>
<dbReference type="InterPro" id="IPR028889">
    <property type="entry name" value="USP"/>
</dbReference>
<dbReference type="InterPro" id="IPR038765">
    <property type="entry name" value="Papain-like_cys_pep_sf"/>
</dbReference>
<dbReference type="PROSITE" id="PS00973">
    <property type="entry name" value="USP_2"/>
    <property type="match status" value="1"/>
</dbReference>
<keyword evidence="4" id="KW-0833">Ubl conjugation pathway</keyword>
<feature type="region of interest" description="Disordered" evidence="7">
    <location>
        <begin position="1202"/>
        <end position="1290"/>
    </location>
</feature>
<evidence type="ECO:0000256" key="7">
    <source>
        <dbReference type="SAM" id="MobiDB-lite"/>
    </source>
</evidence>
<evidence type="ECO:0000256" key="3">
    <source>
        <dbReference type="ARBA" id="ARBA00022670"/>
    </source>
</evidence>
<dbReference type="PROSITE" id="PS50235">
    <property type="entry name" value="USP_3"/>
    <property type="match status" value="1"/>
</dbReference>
<dbReference type="PANTHER" id="PTHR43982:SF6">
    <property type="entry name" value="UBIQUITIN CARBOXYL-TERMINAL HYDROLASE 2-RELATED"/>
    <property type="match status" value="1"/>
</dbReference>
<evidence type="ECO:0000256" key="5">
    <source>
        <dbReference type="ARBA" id="ARBA00022801"/>
    </source>
</evidence>
<keyword evidence="3" id="KW-0645">Protease</keyword>
<keyword evidence="6" id="KW-0788">Thiol protease</keyword>
<dbReference type="eggNOG" id="KOG1863">
    <property type="taxonomic scope" value="Eukaryota"/>
</dbReference>
<evidence type="ECO:0000256" key="1">
    <source>
        <dbReference type="ARBA" id="ARBA00000707"/>
    </source>
</evidence>
<dbReference type="AlphaFoldDB" id="U7Q6L3"/>
<dbReference type="EMBL" id="KI440842">
    <property type="protein sequence ID" value="ERT02670.1"/>
    <property type="molecule type" value="Genomic_DNA"/>
</dbReference>
<dbReference type="GO" id="GO:0016579">
    <property type="term" value="P:protein deubiquitination"/>
    <property type="evidence" value="ECO:0007669"/>
    <property type="project" value="InterPro"/>
</dbReference>
<protein>
    <recommendedName>
        <fullName evidence="2">ubiquitinyl hydrolase 1</fullName>
        <ecNumber evidence="2">3.4.19.12</ecNumber>
    </recommendedName>
</protein>
<evidence type="ECO:0000256" key="6">
    <source>
        <dbReference type="ARBA" id="ARBA00022807"/>
    </source>
</evidence>
<feature type="compositionally biased region" description="Basic and acidic residues" evidence="7">
    <location>
        <begin position="659"/>
        <end position="678"/>
    </location>
</feature>
<dbReference type="Pfam" id="PF13446">
    <property type="entry name" value="RPT"/>
    <property type="match status" value="2"/>
</dbReference>
<name>U7Q6L3_SPOS1</name>
<feature type="compositionally biased region" description="Basic and acidic residues" evidence="7">
    <location>
        <begin position="989"/>
        <end position="1001"/>
    </location>
</feature>
<gene>
    <name evidence="9" type="ORF">HMPREF1624_00971</name>
</gene>